<keyword evidence="3" id="KW-1185">Reference proteome</keyword>
<keyword evidence="1" id="KW-0732">Signal</keyword>
<organism evidence="2 3">
    <name type="scientific">Roseiconus lacunae</name>
    <dbReference type="NCBI Taxonomy" id="2605694"/>
    <lineage>
        <taxon>Bacteria</taxon>
        <taxon>Pseudomonadati</taxon>
        <taxon>Planctomycetota</taxon>
        <taxon>Planctomycetia</taxon>
        <taxon>Pirellulales</taxon>
        <taxon>Pirellulaceae</taxon>
        <taxon>Roseiconus</taxon>
    </lineage>
</organism>
<evidence type="ECO:0000313" key="2">
    <source>
        <dbReference type="EMBL" id="MDM4018591.1"/>
    </source>
</evidence>
<dbReference type="RefSeq" id="WP_289166467.1">
    <property type="nucleotide sequence ID" value="NZ_JASZZN010000023.1"/>
</dbReference>
<comment type="caution">
    <text evidence="2">The sequence shown here is derived from an EMBL/GenBank/DDBJ whole genome shotgun (WGS) entry which is preliminary data.</text>
</comment>
<accession>A0ABT7PQ60</accession>
<reference evidence="2 3" key="1">
    <citation type="submission" date="2023-06" db="EMBL/GenBank/DDBJ databases">
        <title>Roseiconus lacunae JC819 isolated from Gulf of Mannar region, Tamil Nadu.</title>
        <authorList>
            <person name="Pk S."/>
            <person name="Ch S."/>
            <person name="Ch V.R."/>
        </authorList>
    </citation>
    <scope>NUCLEOTIDE SEQUENCE [LARGE SCALE GENOMIC DNA]</scope>
    <source>
        <strain evidence="2 3">JC819</strain>
    </source>
</reference>
<evidence type="ECO:0000256" key="1">
    <source>
        <dbReference type="SAM" id="SignalP"/>
    </source>
</evidence>
<sequence length="805" mass="89647">MQRQRPSGNTLCQRIAALLLLLVVNPQLSSVAQEVPEPIIGTVDRQPFEAGVKRFVQALEIAGSPLPAADQQTLRQLWQENDQTKVVREIQTVLDRHCLAIVSINPESRVKVAIGPAKPMLDQNGWTNHLVKVVNEAGVTAPLVCTSPQAAPMVRRSSSSPDPELSITPADAQRRWLDIAMYDSQPLHRNLSGLGIEYRIVQLYSRDAGKREATLAMDVGQGTQDLGFRNEISLLFDCRPSVPVNLVIRDHDGTPTTCSLLVKDQRGRIYPNPSRRLAPDFFFHNQVYRASGESLNLAPGTYQITAYRGPEYHTAHASLRVNEGQPARLEFDLQRWIHMARYGWFSGDHHVHAAGCAHYENPSQGVKPEDMLRHLVGEDLNVGCVLSWGPCWYFQKQFFEGDVSSLSKPGYLMRYDVEVSGFPSSHAGHLCLLQLSEDDYPGTDRIDQWPSWTLPVLRWGKEQGGVVGYSHSGWGLALPDYLPGGGRGNLPRQWGGNQGPGRAADRLPDYAMPPFDGIGANEYIVTAAHDVCDFISAVDTPAIWELNIWYHVLNCGFRTRISGETDFPCIYGERVGLGRSYVQVPSINDAAELDYVSWVQGLKAGRSYVGDGMCHLLNFSIGEFPLGGTADEKGRPSEYRVDRSGKQTVRCEVAAMLPAEQDDAGRAIAQRRLDEKPYWHLERAREGRSRKVPVELIAGGQVVGRKMIEADGKPVSLEFELDVQSSTWVAVRVLPSMHSNPIFVTVDDQPIRVSRRSAQWCRDAVDVCWAQKRGNIRPEELDEAKQAYDEAKAIYIKRAEEAIGE</sequence>
<dbReference type="EMBL" id="JASZZN010000023">
    <property type="protein sequence ID" value="MDM4018591.1"/>
    <property type="molecule type" value="Genomic_DNA"/>
</dbReference>
<dbReference type="Proteomes" id="UP001239462">
    <property type="component" value="Unassembled WGS sequence"/>
</dbReference>
<feature type="chain" id="PRO_5046469793" evidence="1">
    <location>
        <begin position="33"/>
        <end position="805"/>
    </location>
</feature>
<feature type="signal peptide" evidence="1">
    <location>
        <begin position="1"/>
        <end position="32"/>
    </location>
</feature>
<name>A0ABT7PQ60_9BACT</name>
<evidence type="ECO:0000313" key="3">
    <source>
        <dbReference type="Proteomes" id="UP001239462"/>
    </source>
</evidence>
<protein>
    <submittedName>
        <fullName evidence="2">CehA/McbA family metallohydrolase</fullName>
    </submittedName>
</protein>
<gene>
    <name evidence="2" type="ORF">QTN89_24275</name>
</gene>
<proteinExistence type="predicted"/>
<dbReference type="NCBIfam" id="NF038032">
    <property type="entry name" value="CehA_McbA_metalo"/>
    <property type="match status" value="1"/>
</dbReference>